<organism evidence="7 8">
    <name type="scientific">Colletotrichum zoysiae</name>
    <dbReference type="NCBI Taxonomy" id="1216348"/>
    <lineage>
        <taxon>Eukaryota</taxon>
        <taxon>Fungi</taxon>
        <taxon>Dikarya</taxon>
        <taxon>Ascomycota</taxon>
        <taxon>Pezizomycotina</taxon>
        <taxon>Sordariomycetes</taxon>
        <taxon>Hypocreomycetidae</taxon>
        <taxon>Glomerellales</taxon>
        <taxon>Glomerellaceae</taxon>
        <taxon>Colletotrichum</taxon>
        <taxon>Colletotrichum graminicola species complex</taxon>
    </lineage>
</organism>
<feature type="transmembrane region" description="Helical" evidence="6">
    <location>
        <begin position="387"/>
        <end position="404"/>
    </location>
</feature>
<evidence type="ECO:0000256" key="3">
    <source>
        <dbReference type="ARBA" id="ARBA00022989"/>
    </source>
</evidence>
<dbReference type="PANTHER" id="PTHR47685:SF1">
    <property type="entry name" value="MAGNESIUM TRANSPORT PROTEIN CORA"/>
    <property type="match status" value="1"/>
</dbReference>
<evidence type="ECO:0000256" key="4">
    <source>
        <dbReference type="ARBA" id="ARBA00023136"/>
    </source>
</evidence>
<dbReference type="InterPro" id="IPR002523">
    <property type="entry name" value="MgTranspt_CorA/ZnTranspt_ZntB"/>
</dbReference>
<dbReference type="PANTHER" id="PTHR47685">
    <property type="entry name" value="MAGNESIUM TRANSPORT PROTEIN CORA"/>
    <property type="match status" value="1"/>
</dbReference>
<comment type="subcellular location">
    <subcellularLocation>
        <location evidence="1">Membrane</location>
        <topology evidence="1">Multi-pass membrane protein</topology>
    </subcellularLocation>
</comment>
<feature type="compositionally biased region" description="Basic residues" evidence="5">
    <location>
        <begin position="62"/>
        <end position="77"/>
    </location>
</feature>
<feature type="transmembrane region" description="Helical" evidence="6">
    <location>
        <begin position="356"/>
        <end position="375"/>
    </location>
</feature>
<feature type="region of interest" description="Disordered" evidence="5">
    <location>
        <begin position="57"/>
        <end position="91"/>
    </location>
</feature>
<keyword evidence="3 6" id="KW-1133">Transmembrane helix</keyword>
<dbReference type="GO" id="GO:0016020">
    <property type="term" value="C:membrane"/>
    <property type="evidence" value="ECO:0007669"/>
    <property type="project" value="UniProtKB-SubCell"/>
</dbReference>
<feature type="transmembrane region" description="Helical" evidence="6">
    <location>
        <begin position="274"/>
        <end position="297"/>
    </location>
</feature>
<dbReference type="EMBL" id="MU842861">
    <property type="protein sequence ID" value="KAK2029637.1"/>
    <property type="molecule type" value="Genomic_DNA"/>
</dbReference>
<keyword evidence="8" id="KW-1185">Reference proteome</keyword>
<evidence type="ECO:0000256" key="6">
    <source>
        <dbReference type="SAM" id="Phobius"/>
    </source>
</evidence>
<comment type="caution">
    <text evidence="7">The sequence shown here is derived from an EMBL/GenBank/DDBJ whole genome shotgun (WGS) entry which is preliminary data.</text>
</comment>
<evidence type="ECO:0000256" key="1">
    <source>
        <dbReference type="ARBA" id="ARBA00004141"/>
    </source>
</evidence>
<evidence type="ECO:0000256" key="2">
    <source>
        <dbReference type="ARBA" id="ARBA00022692"/>
    </source>
</evidence>
<evidence type="ECO:0000256" key="5">
    <source>
        <dbReference type="SAM" id="MobiDB-lite"/>
    </source>
</evidence>
<dbReference type="Pfam" id="PF01544">
    <property type="entry name" value="CorA"/>
    <property type="match status" value="1"/>
</dbReference>
<dbReference type="GO" id="GO:0046873">
    <property type="term" value="F:metal ion transmembrane transporter activity"/>
    <property type="evidence" value="ECO:0007669"/>
    <property type="project" value="InterPro"/>
</dbReference>
<dbReference type="Proteomes" id="UP001232148">
    <property type="component" value="Unassembled WGS sequence"/>
</dbReference>
<dbReference type="AlphaFoldDB" id="A0AAD9M2J0"/>
<dbReference type="SUPFAM" id="SSF144083">
    <property type="entry name" value="Magnesium transport protein CorA, transmembrane region"/>
    <property type="match status" value="1"/>
</dbReference>
<sequence length="429" mass="47522">MVDQLWLWILGDDTVVSCCPLRWNSWLPRGLKPKPEPVTQAPKQAFYVRWISNALHQDQSSKRKQREHRDQRPKKNPSKQGTWPEINSDDPLSVPQLVAQHLSRPGRSPVGSVHDLASLITTCCVELLDPRRVDEDFLFFDFFERSIGQANEKVSNYLREFKGALSEGNHEVMGIADETELMIEVDDILDELHTLKLVLTDQKTVVEDLNRAFKVTAGAGGKFPSVEMRTLNNHLVRIEQMEQAARKVDKLASLSEALYARESAIDTARQGKTVIVFTVVTIIFLPVSFIAAIFAINTNGFPLDSDDKIPFDYLMKHILAIGLGLSVPLIVIAFNVDRIAGWLKALRDIRGHVWKWGFGISAGVGVFLAILGPVWTSQLSSGTKAAVSILISVLAAVSAIVYGLHRLVPSARTTSISTSSDGRTGSFGD</sequence>
<protein>
    <recommendedName>
        <fullName evidence="9">Ankyrin repeat protein</fullName>
    </recommendedName>
</protein>
<dbReference type="Gene3D" id="1.20.58.340">
    <property type="entry name" value="Magnesium transport protein CorA, transmembrane region"/>
    <property type="match status" value="1"/>
</dbReference>
<evidence type="ECO:0000313" key="7">
    <source>
        <dbReference type="EMBL" id="KAK2029637.1"/>
    </source>
</evidence>
<gene>
    <name evidence="7" type="ORF">LX32DRAFT_718243</name>
</gene>
<proteinExistence type="predicted"/>
<name>A0AAD9M2J0_9PEZI</name>
<evidence type="ECO:0000313" key="8">
    <source>
        <dbReference type="Proteomes" id="UP001232148"/>
    </source>
</evidence>
<accession>A0AAD9M2J0</accession>
<evidence type="ECO:0008006" key="9">
    <source>
        <dbReference type="Google" id="ProtNLM"/>
    </source>
</evidence>
<keyword evidence="4 6" id="KW-0472">Membrane</keyword>
<dbReference type="InterPro" id="IPR050829">
    <property type="entry name" value="CorA_MIT"/>
</dbReference>
<reference evidence="7" key="1">
    <citation type="submission" date="2021-06" db="EMBL/GenBank/DDBJ databases">
        <title>Comparative genomics, transcriptomics and evolutionary studies reveal genomic signatures of adaptation to plant cell wall in hemibiotrophic fungi.</title>
        <authorList>
            <consortium name="DOE Joint Genome Institute"/>
            <person name="Baroncelli R."/>
            <person name="Diaz J.F."/>
            <person name="Benocci T."/>
            <person name="Peng M."/>
            <person name="Battaglia E."/>
            <person name="Haridas S."/>
            <person name="Andreopoulos W."/>
            <person name="Labutti K."/>
            <person name="Pangilinan J."/>
            <person name="Floch G.L."/>
            <person name="Makela M.R."/>
            <person name="Henrissat B."/>
            <person name="Grigoriev I.V."/>
            <person name="Crouch J.A."/>
            <person name="De Vries R.P."/>
            <person name="Sukno S.A."/>
            <person name="Thon M.R."/>
        </authorList>
    </citation>
    <scope>NUCLEOTIDE SEQUENCE</scope>
    <source>
        <strain evidence="7">MAFF235873</strain>
    </source>
</reference>
<feature type="transmembrane region" description="Helical" evidence="6">
    <location>
        <begin position="317"/>
        <end position="336"/>
    </location>
</feature>
<keyword evidence="2 6" id="KW-0812">Transmembrane</keyword>
<dbReference type="InterPro" id="IPR045863">
    <property type="entry name" value="CorA_TM1_TM2"/>
</dbReference>